<gene>
    <name evidence="4" type="ORF">JAAARDRAFT_192946</name>
</gene>
<evidence type="ECO:0000313" key="5">
    <source>
        <dbReference type="Proteomes" id="UP000027265"/>
    </source>
</evidence>
<evidence type="ECO:0000256" key="2">
    <source>
        <dbReference type="ARBA" id="ARBA00022737"/>
    </source>
</evidence>
<dbReference type="OrthoDB" id="10251741at2759"/>
<dbReference type="AlphaFoldDB" id="A0A067Q4D6"/>
<dbReference type="Gene3D" id="2.130.10.10">
    <property type="entry name" value="YVTN repeat-like/Quinoprotein amine dehydrogenase"/>
    <property type="match status" value="1"/>
</dbReference>
<dbReference type="PANTHER" id="PTHR22847:SF637">
    <property type="entry name" value="WD REPEAT DOMAIN 5B"/>
    <property type="match status" value="1"/>
</dbReference>
<keyword evidence="1 3" id="KW-0853">WD repeat</keyword>
<name>A0A067Q4D6_9AGAM</name>
<keyword evidence="2" id="KW-0677">Repeat</keyword>
<evidence type="ECO:0000256" key="3">
    <source>
        <dbReference type="PROSITE-ProRule" id="PRU00221"/>
    </source>
</evidence>
<reference evidence="5" key="1">
    <citation type="journal article" date="2014" name="Proc. Natl. Acad. Sci. U.S.A.">
        <title>Extensive sampling of basidiomycete genomes demonstrates inadequacy of the white-rot/brown-rot paradigm for wood decay fungi.</title>
        <authorList>
            <person name="Riley R."/>
            <person name="Salamov A.A."/>
            <person name="Brown D.W."/>
            <person name="Nagy L.G."/>
            <person name="Floudas D."/>
            <person name="Held B.W."/>
            <person name="Levasseur A."/>
            <person name="Lombard V."/>
            <person name="Morin E."/>
            <person name="Otillar R."/>
            <person name="Lindquist E.A."/>
            <person name="Sun H."/>
            <person name="LaButti K.M."/>
            <person name="Schmutz J."/>
            <person name="Jabbour D."/>
            <person name="Luo H."/>
            <person name="Baker S.E."/>
            <person name="Pisabarro A.G."/>
            <person name="Walton J.D."/>
            <person name="Blanchette R.A."/>
            <person name="Henrissat B."/>
            <person name="Martin F."/>
            <person name="Cullen D."/>
            <person name="Hibbett D.S."/>
            <person name="Grigoriev I.V."/>
        </authorList>
    </citation>
    <scope>NUCLEOTIDE SEQUENCE [LARGE SCALE GENOMIC DNA]</scope>
    <source>
        <strain evidence="5">MUCL 33604</strain>
    </source>
</reference>
<dbReference type="PROSITE" id="PS50294">
    <property type="entry name" value="WD_REPEATS_REGION"/>
    <property type="match status" value="3"/>
</dbReference>
<dbReference type="SMART" id="SM00320">
    <property type="entry name" value="WD40"/>
    <property type="match status" value="3"/>
</dbReference>
<feature type="repeat" description="WD" evidence="3">
    <location>
        <begin position="1"/>
        <end position="29"/>
    </location>
</feature>
<dbReference type="PANTHER" id="PTHR22847">
    <property type="entry name" value="WD40 REPEAT PROTEIN"/>
    <property type="match status" value="1"/>
</dbReference>
<evidence type="ECO:0000256" key="1">
    <source>
        <dbReference type="ARBA" id="ARBA00022574"/>
    </source>
</evidence>
<protein>
    <submittedName>
        <fullName evidence="4">Uncharacterized protein</fullName>
    </submittedName>
</protein>
<dbReference type="Proteomes" id="UP000027265">
    <property type="component" value="Unassembled WGS sequence"/>
</dbReference>
<keyword evidence="5" id="KW-1185">Reference proteome</keyword>
<organism evidence="4 5">
    <name type="scientific">Jaapia argillacea MUCL 33604</name>
    <dbReference type="NCBI Taxonomy" id="933084"/>
    <lineage>
        <taxon>Eukaryota</taxon>
        <taxon>Fungi</taxon>
        <taxon>Dikarya</taxon>
        <taxon>Basidiomycota</taxon>
        <taxon>Agaricomycotina</taxon>
        <taxon>Agaricomycetes</taxon>
        <taxon>Agaricomycetidae</taxon>
        <taxon>Jaapiales</taxon>
        <taxon>Jaapiaceae</taxon>
        <taxon>Jaapia</taxon>
    </lineage>
</organism>
<dbReference type="GO" id="GO:1990234">
    <property type="term" value="C:transferase complex"/>
    <property type="evidence" value="ECO:0007669"/>
    <property type="project" value="UniProtKB-ARBA"/>
</dbReference>
<dbReference type="InterPro" id="IPR015943">
    <property type="entry name" value="WD40/YVTN_repeat-like_dom_sf"/>
</dbReference>
<dbReference type="PROSITE" id="PS00678">
    <property type="entry name" value="WD_REPEATS_1"/>
    <property type="match status" value="2"/>
</dbReference>
<dbReference type="EMBL" id="KL197717">
    <property type="protein sequence ID" value="KDQ58362.1"/>
    <property type="molecule type" value="Genomic_DNA"/>
</dbReference>
<feature type="repeat" description="WD" evidence="3">
    <location>
        <begin position="32"/>
        <end position="73"/>
    </location>
</feature>
<dbReference type="PRINTS" id="PR00320">
    <property type="entry name" value="GPROTEINBRPT"/>
</dbReference>
<dbReference type="InterPro" id="IPR011044">
    <property type="entry name" value="Quino_amine_DH_bsu"/>
</dbReference>
<sequence>MADGNTLISSSEDGVIRVWDLTTCTGLHQVSVAGLADGFQPLGISPDGRKVVSTSRDGTLQFWDTNTGKELGPLLQGHVNAVSALAFSTDGSQLVSGAFLNDIQVWDITRKSDVKIQRHDRSPHNVEFSPDGTRVRSWRPDSTKFWDTLTSRELRTIPYNPTAKFVKLDCGRAKPEGVGVQSAAREPIGLVDAESEEEWKWKFGNGKHPAAPPFAYSLLSSRYNLDLAFSLGPVAGEIRRRHYTSDKISWRMPLELEPRSYDFLNNFVAIGLWNGRVVVLYLPREVLEKAVLPRESEESYSVRTPQPEVPSVELHCLDFELLGTMDD</sequence>
<dbReference type="PROSITE" id="PS50082">
    <property type="entry name" value="WD_REPEATS_2"/>
    <property type="match status" value="3"/>
</dbReference>
<dbReference type="SUPFAM" id="SSF50969">
    <property type="entry name" value="YVTN repeat-like/Quinoprotein amine dehydrogenase"/>
    <property type="match status" value="1"/>
</dbReference>
<feature type="repeat" description="WD" evidence="3">
    <location>
        <begin position="75"/>
        <end position="116"/>
    </location>
</feature>
<evidence type="ECO:0000313" key="4">
    <source>
        <dbReference type="EMBL" id="KDQ58362.1"/>
    </source>
</evidence>
<accession>A0A067Q4D6</accession>
<dbReference type="InterPro" id="IPR019775">
    <property type="entry name" value="WD40_repeat_CS"/>
</dbReference>
<dbReference type="InterPro" id="IPR020472">
    <property type="entry name" value="WD40_PAC1"/>
</dbReference>
<proteinExistence type="predicted"/>
<dbReference type="STRING" id="933084.A0A067Q4D6"/>
<dbReference type="InParanoid" id="A0A067Q4D6"/>
<dbReference type="InterPro" id="IPR001680">
    <property type="entry name" value="WD40_rpt"/>
</dbReference>
<dbReference type="Pfam" id="PF00400">
    <property type="entry name" value="WD40"/>
    <property type="match status" value="3"/>
</dbReference>
<dbReference type="HOGENOM" id="CLU_850098_0_0_1"/>